<dbReference type="Pfam" id="PF02589">
    <property type="entry name" value="LUD_dom"/>
    <property type="match status" value="1"/>
</dbReference>
<dbReference type="Gene3D" id="3.40.50.10420">
    <property type="entry name" value="NagB/RpiA/CoA transferase-like"/>
    <property type="match status" value="1"/>
</dbReference>
<proteinExistence type="predicted"/>
<accession>A0A1F6W6V4</accession>
<dbReference type="Proteomes" id="UP000178374">
    <property type="component" value="Unassembled WGS sequence"/>
</dbReference>
<evidence type="ECO:0000313" key="3">
    <source>
        <dbReference type="Proteomes" id="UP000178374"/>
    </source>
</evidence>
<evidence type="ECO:0000259" key="1">
    <source>
        <dbReference type="Pfam" id="PF02589"/>
    </source>
</evidence>
<dbReference type="InterPro" id="IPR003741">
    <property type="entry name" value="LUD_dom"/>
</dbReference>
<gene>
    <name evidence="2" type="ORF">A3B85_02845</name>
</gene>
<dbReference type="EMBL" id="MFUA01000004">
    <property type="protein sequence ID" value="OGI77667.1"/>
    <property type="molecule type" value="Genomic_DNA"/>
</dbReference>
<dbReference type="InterPro" id="IPR024185">
    <property type="entry name" value="FTHF_cligase-like_sf"/>
</dbReference>
<evidence type="ECO:0000313" key="2">
    <source>
        <dbReference type="EMBL" id="OGI77667.1"/>
    </source>
</evidence>
<dbReference type="PANTHER" id="PTHR36179">
    <property type="entry name" value="LUD_DOM DOMAIN-CONTAINING PROTEIN"/>
    <property type="match status" value="1"/>
</dbReference>
<comment type="caution">
    <text evidence="2">The sequence shown here is derived from an EMBL/GenBank/DDBJ whole genome shotgun (WGS) entry which is preliminary data.</text>
</comment>
<dbReference type="AlphaFoldDB" id="A0A1F6W6V4"/>
<protein>
    <recommendedName>
        <fullName evidence="1">LUD domain-containing protein</fullName>
    </recommendedName>
</protein>
<sequence length="205" mass="22724">MKYEELATKEVIQKVIETLGARSVEAFMVENGSEALIKIKELIPKGASIMNGASVTLEQIGFIDYLNGGGHDWNNLHEAIIAEKDSAKQTLLRKQAVLSDYYLGSVHALAETSEFIVASNTGSQLPHIVFTSPNLIFVVSTKKIVPTLSDAMARLMEHVIPLEDKHMKEKYGVGTEPKKIVIFNGENPIMKRKVRMILVNEDLGF</sequence>
<feature type="domain" description="LUD" evidence="1">
    <location>
        <begin position="12"/>
        <end position="166"/>
    </location>
</feature>
<organism evidence="2 3">
    <name type="scientific">Candidatus Nomurabacteria bacterium RIFCSPHIGHO2_02_FULL_37_13</name>
    <dbReference type="NCBI Taxonomy" id="1801750"/>
    <lineage>
        <taxon>Bacteria</taxon>
        <taxon>Candidatus Nomuraibacteriota</taxon>
    </lineage>
</organism>
<reference evidence="2 3" key="1">
    <citation type="journal article" date="2016" name="Nat. Commun.">
        <title>Thousands of microbial genomes shed light on interconnected biogeochemical processes in an aquifer system.</title>
        <authorList>
            <person name="Anantharaman K."/>
            <person name="Brown C.T."/>
            <person name="Hug L.A."/>
            <person name="Sharon I."/>
            <person name="Castelle C.J."/>
            <person name="Probst A.J."/>
            <person name="Thomas B.C."/>
            <person name="Singh A."/>
            <person name="Wilkins M.J."/>
            <person name="Karaoz U."/>
            <person name="Brodie E.L."/>
            <person name="Williams K.H."/>
            <person name="Hubbard S.S."/>
            <person name="Banfield J.F."/>
        </authorList>
    </citation>
    <scope>NUCLEOTIDE SEQUENCE [LARGE SCALE GENOMIC DNA]</scope>
</reference>
<name>A0A1F6W6V4_9BACT</name>
<dbReference type="STRING" id="1801750.A3B85_02845"/>
<dbReference type="PANTHER" id="PTHR36179:SF2">
    <property type="entry name" value="LUD DOMAIN-CONTAINING PROTEIN"/>
    <property type="match status" value="1"/>
</dbReference>